<keyword evidence="9 10" id="KW-0968">Cytoplasmic vesicle</keyword>
<dbReference type="CDD" id="cd14830">
    <property type="entry name" value="Delta_COP_N"/>
    <property type="match status" value="1"/>
</dbReference>
<dbReference type="GO" id="GO:0015031">
    <property type="term" value="P:protein transport"/>
    <property type="evidence" value="ECO:0007669"/>
    <property type="project" value="UniProtKB-KW"/>
</dbReference>
<proteinExistence type="inferred from homology"/>
<evidence type="ECO:0000256" key="7">
    <source>
        <dbReference type="ARBA" id="ARBA00023034"/>
    </source>
</evidence>
<organism evidence="13 14">
    <name type="scientific">Panagrellus redivivus</name>
    <name type="common">Microworm</name>
    <dbReference type="NCBI Taxonomy" id="6233"/>
    <lineage>
        <taxon>Eukaryota</taxon>
        <taxon>Metazoa</taxon>
        <taxon>Ecdysozoa</taxon>
        <taxon>Nematoda</taxon>
        <taxon>Chromadorea</taxon>
        <taxon>Rhabditida</taxon>
        <taxon>Tylenchina</taxon>
        <taxon>Panagrolaimomorpha</taxon>
        <taxon>Panagrolaimoidea</taxon>
        <taxon>Panagrolaimidae</taxon>
        <taxon>Panagrellus</taxon>
    </lineage>
</organism>
<evidence type="ECO:0000256" key="2">
    <source>
        <dbReference type="ARBA" id="ARBA00011775"/>
    </source>
</evidence>
<evidence type="ECO:0000313" key="13">
    <source>
        <dbReference type="Proteomes" id="UP000492821"/>
    </source>
</evidence>
<evidence type="ECO:0000256" key="6">
    <source>
        <dbReference type="ARBA" id="ARBA00022927"/>
    </source>
</evidence>
<evidence type="ECO:0000256" key="9">
    <source>
        <dbReference type="ARBA" id="ARBA00023329"/>
    </source>
</evidence>
<dbReference type="GO" id="GO:0000139">
    <property type="term" value="C:Golgi membrane"/>
    <property type="evidence" value="ECO:0007669"/>
    <property type="project" value="UniProtKB-SubCell"/>
</dbReference>
<name>A0A7E4WB78_PANRE</name>
<evidence type="ECO:0000256" key="4">
    <source>
        <dbReference type="ARBA" id="ARBA00022490"/>
    </source>
</evidence>
<keyword evidence="8 10" id="KW-0472">Membrane</keyword>
<dbReference type="Pfam" id="PF01217">
    <property type="entry name" value="Clat_adaptor_s"/>
    <property type="match status" value="1"/>
</dbReference>
<keyword evidence="13" id="KW-1185">Reference proteome</keyword>
<comment type="subunit">
    <text evidence="2 10">Oligomeric complex that consists of at least the alpha, beta, beta', gamma, delta, epsilon and zeta subunits.</text>
</comment>
<evidence type="ECO:0000256" key="8">
    <source>
        <dbReference type="ARBA" id="ARBA00023136"/>
    </source>
</evidence>
<reference evidence="14" key="2">
    <citation type="submission" date="2020-10" db="UniProtKB">
        <authorList>
            <consortium name="WormBaseParasite"/>
        </authorList>
    </citation>
    <scope>IDENTIFICATION</scope>
</reference>
<evidence type="ECO:0000256" key="3">
    <source>
        <dbReference type="ARBA" id="ARBA00022448"/>
    </source>
</evidence>
<evidence type="ECO:0000256" key="1">
    <source>
        <dbReference type="ARBA" id="ARBA00010516"/>
    </source>
</evidence>
<dbReference type="GO" id="GO:0051645">
    <property type="term" value="P:Golgi localization"/>
    <property type="evidence" value="ECO:0007669"/>
    <property type="project" value="TreeGrafter"/>
</dbReference>
<dbReference type="GO" id="GO:0006888">
    <property type="term" value="P:endoplasmic reticulum to Golgi vesicle-mediated transport"/>
    <property type="evidence" value="ECO:0007669"/>
    <property type="project" value="TreeGrafter"/>
</dbReference>
<dbReference type="InterPro" id="IPR036168">
    <property type="entry name" value="AP2_Mu_C_sf"/>
</dbReference>
<protein>
    <recommendedName>
        <fullName evidence="10">Coatomer subunit delta</fullName>
    </recommendedName>
</protein>
<dbReference type="SUPFAM" id="SSF49447">
    <property type="entry name" value="Second domain of Mu2 adaptin subunit (ap50) of ap2 adaptor"/>
    <property type="match status" value="1"/>
</dbReference>
<dbReference type="GO" id="GO:0006890">
    <property type="term" value="P:retrograde vesicle-mediated transport, Golgi to endoplasmic reticulum"/>
    <property type="evidence" value="ECO:0007669"/>
    <property type="project" value="UniProtKB-UniRule"/>
</dbReference>
<comment type="function">
    <text evidence="10">The coatomer is a cytosolic protein complex that binds to dilysine motifs and reversibly associates with Golgi non-clathrin-coated vesicles, which further mediate biosynthetic protein transport from the ER, via the Golgi up to the trans Golgi network. Coatomer complex is required for budding from Golgi membranes, and is essential for the retrograde Golgi-to-ER transport of dilysine-tagged proteins.</text>
</comment>
<dbReference type="AlphaFoldDB" id="A0A7E4WB78"/>
<dbReference type="Proteomes" id="UP000492821">
    <property type="component" value="Unassembled WGS sequence"/>
</dbReference>
<evidence type="ECO:0000259" key="12">
    <source>
        <dbReference type="PROSITE" id="PS51072"/>
    </source>
</evidence>
<dbReference type="PROSITE" id="PS51072">
    <property type="entry name" value="MHD"/>
    <property type="match status" value="1"/>
</dbReference>
<keyword evidence="5 10" id="KW-0931">ER-Golgi transport</keyword>
<dbReference type="GO" id="GO:0030126">
    <property type="term" value="C:COPI vesicle coat"/>
    <property type="evidence" value="ECO:0007669"/>
    <property type="project" value="UniProtKB-UniRule"/>
</dbReference>
<evidence type="ECO:0000256" key="11">
    <source>
        <dbReference type="RuleBase" id="RU366052"/>
    </source>
</evidence>
<feature type="domain" description="MHD" evidence="12">
    <location>
        <begin position="110"/>
        <end position="334"/>
    </location>
</feature>
<dbReference type="WBParaSite" id="Pan_g9137.t1">
    <property type="protein sequence ID" value="Pan_g9137.t1"/>
    <property type="gene ID" value="Pan_g9137"/>
</dbReference>
<dbReference type="InterPro" id="IPR022775">
    <property type="entry name" value="AP_mu_sigma_su"/>
</dbReference>
<keyword evidence="3 10" id="KW-0813">Transport</keyword>
<dbReference type="InterPro" id="IPR028565">
    <property type="entry name" value="MHD"/>
</dbReference>
<dbReference type="Gene3D" id="3.30.450.60">
    <property type="match status" value="1"/>
</dbReference>
<evidence type="ECO:0000256" key="10">
    <source>
        <dbReference type="RuleBase" id="RU364018"/>
    </source>
</evidence>
<dbReference type="SUPFAM" id="SSF64356">
    <property type="entry name" value="SNARE-like"/>
    <property type="match status" value="1"/>
</dbReference>
<dbReference type="InterPro" id="IPR011012">
    <property type="entry name" value="Longin-like_dom_sf"/>
</dbReference>
<dbReference type="CDD" id="cd09254">
    <property type="entry name" value="AP_delta-COPI_MHD"/>
    <property type="match status" value="1"/>
</dbReference>
<keyword evidence="6 10" id="KW-0653">Protein transport</keyword>
<dbReference type="Pfam" id="PF00928">
    <property type="entry name" value="Adap_comp_sub"/>
    <property type="match status" value="1"/>
</dbReference>
<dbReference type="PANTHER" id="PTHR10121">
    <property type="entry name" value="COATOMER SUBUNIT DELTA"/>
    <property type="match status" value="1"/>
</dbReference>
<comment type="subcellular location">
    <subcellularLocation>
        <location evidence="10 11">Cytoplasm</location>
    </subcellularLocation>
    <subcellularLocation>
        <location evidence="10 11">Cytoplasmic vesicle</location>
        <location evidence="10 11">COPI-coated vesicle membrane</location>
        <topology evidence="10 11">Peripheral membrane protein</topology>
        <orientation evidence="10 11">Cytoplasmic side</orientation>
    </subcellularLocation>
    <subcellularLocation>
        <location evidence="10 11">Golgi apparatus membrane</location>
        <topology evidence="10 11">Peripheral membrane protein</topology>
        <orientation evidence="10 11">Cytoplasmic side</orientation>
    </subcellularLocation>
</comment>
<accession>A0A7E4WB78</accession>
<dbReference type="InterPro" id="IPR027059">
    <property type="entry name" value="Coatomer_dsu"/>
</dbReference>
<evidence type="ECO:0000313" key="14">
    <source>
        <dbReference type="WBParaSite" id="Pan_g9137.t1"/>
    </source>
</evidence>
<evidence type="ECO:0000256" key="5">
    <source>
        <dbReference type="ARBA" id="ARBA00022892"/>
    </source>
</evidence>
<dbReference type="FunFam" id="3.30.450.60:FF:000003">
    <property type="entry name" value="Coatomer subunit delta"/>
    <property type="match status" value="1"/>
</dbReference>
<sequence length="334" mass="37690">MVLIAAAVVTKNGKNLVTRQFVTNMPRSRLEGLLEAFPKLLGTDVSQRQHTFVETDSVRYVYQPLDDIYVVLVTTKASNILEDLEALRLFSRVIPEYCRSNDEAEILNKAFELIFAFDEIVALGYRENVNLALIRTFTEMDSHEERVHKQILNAQMRDATNKAQQRAKELKKGRETAMGNDVGVIRWWLVLSDEEQLPLVLNVFPNETPDGCTVNIEYILQNEALTLQNVLIAIPLAPATQPIVSEAEGSYEYIRSKSQLLWSIPIIDESNSSGNLEFSVPNGHSDQFFPVNVNFESESLVCQIELEDAVTFDGSESVEHTAETAFVVDKYEVV</sequence>
<keyword evidence="4 10" id="KW-0963">Cytoplasm</keyword>
<comment type="similarity">
    <text evidence="1 10">Belongs to the adaptor complexes medium subunit family. Delta-COP subfamily.</text>
</comment>
<keyword evidence="7 10" id="KW-0333">Golgi apparatus</keyword>
<reference evidence="13" key="1">
    <citation type="journal article" date="2013" name="Genetics">
        <title>The draft genome and transcriptome of Panagrellus redivivus are shaped by the harsh demands of a free-living lifestyle.</title>
        <authorList>
            <person name="Srinivasan J."/>
            <person name="Dillman A.R."/>
            <person name="Macchietto M.G."/>
            <person name="Heikkinen L."/>
            <person name="Lakso M."/>
            <person name="Fracchia K.M."/>
            <person name="Antoshechkin I."/>
            <person name="Mortazavi A."/>
            <person name="Wong G."/>
            <person name="Sternberg P.W."/>
        </authorList>
    </citation>
    <scope>NUCLEOTIDE SEQUENCE [LARGE SCALE GENOMIC DNA]</scope>
    <source>
        <strain evidence="13">MT8872</strain>
    </source>
</reference>
<dbReference type="PANTHER" id="PTHR10121:SF0">
    <property type="entry name" value="COATOMER SUBUNIT DELTA"/>
    <property type="match status" value="1"/>
</dbReference>